<gene>
    <name evidence="1" type="ORF">GlitD10_1261</name>
</gene>
<evidence type="ECO:0000313" key="2">
    <source>
        <dbReference type="Proteomes" id="UP000180235"/>
    </source>
</evidence>
<dbReference type="OrthoDB" id="9776616at2"/>
<accession>A0A1J0ACD5</accession>
<keyword evidence="2" id="KW-1185">Reference proteome</keyword>
<name>A0A1J0ACD5_9CYAN</name>
<dbReference type="KEGG" id="glt:GlitD10_1261"/>
<proteinExistence type="predicted"/>
<dbReference type="Proteomes" id="UP000180235">
    <property type="component" value="Chromosome"/>
</dbReference>
<dbReference type="AlphaFoldDB" id="A0A1J0ACD5"/>
<evidence type="ECO:0008006" key="3">
    <source>
        <dbReference type="Google" id="ProtNLM"/>
    </source>
</evidence>
<dbReference type="STRING" id="1188229.GlitD10_1261"/>
<evidence type="ECO:0000313" key="1">
    <source>
        <dbReference type="EMBL" id="APB33581.1"/>
    </source>
</evidence>
<sequence>MSPHLYIALSGHGLGHITRTLAVIQELITLQPKMQLTIATNTPQMVLQSYLDHLFNYRPVALDVGVVQKDIAILFEFRTAVAGGHPPPLVLRNFRS</sequence>
<dbReference type="RefSeq" id="WP_084111521.1">
    <property type="nucleotide sequence ID" value="NZ_CP017675.1"/>
</dbReference>
<reference evidence="1 2" key="1">
    <citation type="submission" date="2016-10" db="EMBL/GenBank/DDBJ databases">
        <title>Description of Gloeomargarita lithophora gen. nov., sp. nov., a thylakoid-bearing basal-branching cyanobacterium with intracellular carbonates, and proposal for Gloeomargaritales ord. nov.</title>
        <authorList>
            <person name="Moreira D."/>
            <person name="Tavera R."/>
            <person name="Benzerara K."/>
            <person name="Skouri-Panet F."/>
            <person name="Couradeau E."/>
            <person name="Gerard E."/>
            <person name="Loussert C."/>
            <person name="Novelo E."/>
            <person name="Zivanovic Y."/>
            <person name="Lopez-Garcia P."/>
        </authorList>
    </citation>
    <scope>NUCLEOTIDE SEQUENCE [LARGE SCALE GENOMIC DNA]</scope>
    <source>
        <strain evidence="1 2">D10</strain>
    </source>
</reference>
<organism evidence="1 2">
    <name type="scientific">Gloeomargarita lithophora Alchichica-D10</name>
    <dbReference type="NCBI Taxonomy" id="1188229"/>
    <lineage>
        <taxon>Bacteria</taxon>
        <taxon>Bacillati</taxon>
        <taxon>Cyanobacteriota</taxon>
        <taxon>Cyanophyceae</taxon>
        <taxon>Gloeomargaritales</taxon>
        <taxon>Gloeomargaritaceae</taxon>
        <taxon>Gloeomargarita</taxon>
    </lineage>
</organism>
<protein>
    <recommendedName>
        <fullName evidence="3">Glycosyl transferase family 28 C-terminal domain-containing protein</fullName>
    </recommendedName>
</protein>
<dbReference type="EMBL" id="CP017675">
    <property type="protein sequence ID" value="APB33581.1"/>
    <property type="molecule type" value="Genomic_DNA"/>
</dbReference>